<dbReference type="Proteomes" id="UP001328107">
    <property type="component" value="Unassembled WGS sequence"/>
</dbReference>
<evidence type="ECO:0000256" key="1">
    <source>
        <dbReference type="SAM" id="MobiDB-lite"/>
    </source>
</evidence>
<feature type="non-terminal residue" evidence="2">
    <location>
        <position position="1"/>
    </location>
</feature>
<accession>A0AAN5CZM3</accession>
<comment type="caution">
    <text evidence="2">The sequence shown here is derived from an EMBL/GenBank/DDBJ whole genome shotgun (WGS) entry which is preliminary data.</text>
</comment>
<organism evidence="2 3">
    <name type="scientific">Pristionchus mayeri</name>
    <dbReference type="NCBI Taxonomy" id="1317129"/>
    <lineage>
        <taxon>Eukaryota</taxon>
        <taxon>Metazoa</taxon>
        <taxon>Ecdysozoa</taxon>
        <taxon>Nematoda</taxon>
        <taxon>Chromadorea</taxon>
        <taxon>Rhabditida</taxon>
        <taxon>Rhabditina</taxon>
        <taxon>Diplogasteromorpha</taxon>
        <taxon>Diplogasteroidea</taxon>
        <taxon>Neodiplogasteridae</taxon>
        <taxon>Pristionchus</taxon>
    </lineage>
</organism>
<feature type="non-terminal residue" evidence="2">
    <location>
        <position position="125"/>
    </location>
</feature>
<proteinExistence type="predicted"/>
<evidence type="ECO:0000313" key="3">
    <source>
        <dbReference type="Proteomes" id="UP001328107"/>
    </source>
</evidence>
<feature type="compositionally biased region" description="Low complexity" evidence="1">
    <location>
        <begin position="1"/>
        <end position="13"/>
    </location>
</feature>
<keyword evidence="3" id="KW-1185">Reference proteome</keyword>
<feature type="compositionally biased region" description="Low complexity" evidence="1">
    <location>
        <begin position="28"/>
        <end position="45"/>
    </location>
</feature>
<protein>
    <submittedName>
        <fullName evidence="2">Uncharacterized protein</fullName>
    </submittedName>
</protein>
<dbReference type="EMBL" id="BTRK01000005">
    <property type="protein sequence ID" value="GMR53360.1"/>
    <property type="molecule type" value="Genomic_DNA"/>
</dbReference>
<name>A0AAN5CZM3_9BILA</name>
<dbReference type="AlphaFoldDB" id="A0AAN5CZM3"/>
<evidence type="ECO:0000313" key="2">
    <source>
        <dbReference type="EMBL" id="GMR53360.1"/>
    </source>
</evidence>
<reference evidence="3" key="1">
    <citation type="submission" date="2022-10" db="EMBL/GenBank/DDBJ databases">
        <title>Genome assembly of Pristionchus species.</title>
        <authorList>
            <person name="Yoshida K."/>
            <person name="Sommer R.J."/>
        </authorList>
    </citation>
    <scope>NUCLEOTIDE SEQUENCE [LARGE SCALE GENOMIC DNA]</scope>
    <source>
        <strain evidence="3">RS5460</strain>
    </source>
</reference>
<feature type="region of interest" description="Disordered" evidence="1">
    <location>
        <begin position="1"/>
        <end position="47"/>
    </location>
</feature>
<sequence>LSLLRLPSFPPLSMDQEMEVDRSDDDQTPSTSSTDSSIGSSSTSLPLPPIDLRTFPALHLHLFAQQNTANWEEWLGWLATSLSPSEWRLFWESYAALFGVERLPLSLLPPPQLSPTPFQLATTQY</sequence>
<gene>
    <name evidence="2" type="ORF">PMAYCL1PPCAC_23555</name>
</gene>
<feature type="compositionally biased region" description="Acidic residues" evidence="1">
    <location>
        <begin position="16"/>
        <end position="27"/>
    </location>
</feature>